<keyword evidence="1" id="KW-1133">Transmembrane helix</keyword>
<gene>
    <name evidence="2" type="ORF">ACFO6V_13250</name>
</gene>
<evidence type="ECO:0000313" key="3">
    <source>
        <dbReference type="Proteomes" id="UP001596011"/>
    </source>
</evidence>
<feature type="transmembrane region" description="Helical" evidence="1">
    <location>
        <begin position="64"/>
        <end position="87"/>
    </location>
</feature>
<dbReference type="Proteomes" id="UP001596011">
    <property type="component" value="Unassembled WGS sequence"/>
</dbReference>
<feature type="transmembrane region" description="Helical" evidence="1">
    <location>
        <begin position="12"/>
        <end position="31"/>
    </location>
</feature>
<keyword evidence="3" id="KW-1185">Reference proteome</keyword>
<keyword evidence="1" id="KW-0472">Membrane</keyword>
<reference evidence="3" key="1">
    <citation type="journal article" date="2019" name="Int. J. Syst. Evol. Microbiol.">
        <title>The Global Catalogue of Microorganisms (GCM) 10K type strain sequencing project: providing services to taxonomists for standard genome sequencing and annotation.</title>
        <authorList>
            <consortium name="The Broad Institute Genomics Platform"/>
            <consortium name="The Broad Institute Genome Sequencing Center for Infectious Disease"/>
            <person name="Wu L."/>
            <person name="Ma J."/>
        </authorList>
    </citation>
    <scope>NUCLEOTIDE SEQUENCE [LARGE SCALE GENOMIC DNA]</scope>
    <source>
        <strain evidence="3">CCUG 42722</strain>
    </source>
</reference>
<organism evidence="2 3">
    <name type="scientific">Promicromonospora alba</name>
    <dbReference type="NCBI Taxonomy" id="1616110"/>
    <lineage>
        <taxon>Bacteria</taxon>
        <taxon>Bacillati</taxon>
        <taxon>Actinomycetota</taxon>
        <taxon>Actinomycetes</taxon>
        <taxon>Micrococcales</taxon>
        <taxon>Promicromonosporaceae</taxon>
        <taxon>Promicromonospora</taxon>
    </lineage>
</organism>
<comment type="caution">
    <text evidence="2">The sequence shown here is derived from an EMBL/GenBank/DDBJ whole genome shotgun (WGS) entry which is preliminary data.</text>
</comment>
<accession>A0ABV9HI49</accession>
<keyword evidence="1" id="KW-0812">Transmembrane</keyword>
<sequence length="96" mass="10851">MTSRIWERGDAMEFGLVLQIALCVVGALFLLMPFSNRRRFREQVFLNPGFAWMAKRRPDLTERVVTFATVAWIFGVTVLVVLGWIAIPTLLAPASP</sequence>
<protein>
    <submittedName>
        <fullName evidence="2">Uncharacterized protein</fullName>
    </submittedName>
</protein>
<name>A0ABV9HI49_9MICO</name>
<evidence type="ECO:0000256" key="1">
    <source>
        <dbReference type="SAM" id="Phobius"/>
    </source>
</evidence>
<dbReference type="RefSeq" id="WP_377136072.1">
    <property type="nucleotide sequence ID" value="NZ_JBHSFI010000004.1"/>
</dbReference>
<evidence type="ECO:0000313" key="2">
    <source>
        <dbReference type="EMBL" id="MFC4629208.1"/>
    </source>
</evidence>
<dbReference type="EMBL" id="JBHSFI010000004">
    <property type="protein sequence ID" value="MFC4629208.1"/>
    <property type="molecule type" value="Genomic_DNA"/>
</dbReference>
<proteinExistence type="predicted"/>